<sequence>MQRILDKELYAYLTEILALLSKEKKSSTNIIDSLAISTSTNATKTKFCPSCKCQNIENRKKISRIDDKQVTTSQRIANQGVNVPEIYIPDLINLNPNLVASVEQILLHIEKISVEGKVSLVGSNTWTITLRDEYASCLCRIELIFTGLSPNFQVE</sequence>
<proteinExistence type="predicted"/>
<keyword evidence="2" id="KW-1185">Reference proteome</keyword>
<dbReference type="Proteomes" id="UP000266673">
    <property type="component" value="Unassembled WGS sequence"/>
</dbReference>
<comment type="caution">
    <text evidence="1">The sequence shown here is derived from an EMBL/GenBank/DDBJ whole genome shotgun (WGS) entry which is preliminary data.</text>
</comment>
<dbReference type="EMBL" id="QKWP01000638">
    <property type="protein sequence ID" value="RIB16988.1"/>
    <property type="molecule type" value="Genomic_DNA"/>
</dbReference>
<name>A0A397V5S5_9GLOM</name>
<gene>
    <name evidence="1" type="ORF">C2G38_2246676</name>
</gene>
<reference evidence="1 2" key="1">
    <citation type="submission" date="2018-06" db="EMBL/GenBank/DDBJ databases">
        <title>Comparative genomics reveals the genomic features of Rhizophagus irregularis, R. cerebriforme, R. diaphanum and Gigaspora rosea, and their symbiotic lifestyle signature.</title>
        <authorList>
            <person name="Morin E."/>
            <person name="San Clemente H."/>
            <person name="Chen E.C.H."/>
            <person name="De La Providencia I."/>
            <person name="Hainaut M."/>
            <person name="Kuo A."/>
            <person name="Kohler A."/>
            <person name="Murat C."/>
            <person name="Tang N."/>
            <person name="Roy S."/>
            <person name="Loubradou J."/>
            <person name="Henrissat B."/>
            <person name="Grigoriev I.V."/>
            <person name="Corradi N."/>
            <person name="Roux C."/>
            <person name="Martin F.M."/>
        </authorList>
    </citation>
    <scope>NUCLEOTIDE SEQUENCE [LARGE SCALE GENOMIC DNA]</scope>
    <source>
        <strain evidence="1 2">DAOM 194757</strain>
    </source>
</reference>
<evidence type="ECO:0000313" key="2">
    <source>
        <dbReference type="Proteomes" id="UP000266673"/>
    </source>
</evidence>
<dbReference type="AlphaFoldDB" id="A0A397V5S5"/>
<evidence type="ECO:0000313" key="1">
    <source>
        <dbReference type="EMBL" id="RIB16988.1"/>
    </source>
</evidence>
<organism evidence="1 2">
    <name type="scientific">Gigaspora rosea</name>
    <dbReference type="NCBI Taxonomy" id="44941"/>
    <lineage>
        <taxon>Eukaryota</taxon>
        <taxon>Fungi</taxon>
        <taxon>Fungi incertae sedis</taxon>
        <taxon>Mucoromycota</taxon>
        <taxon>Glomeromycotina</taxon>
        <taxon>Glomeromycetes</taxon>
        <taxon>Diversisporales</taxon>
        <taxon>Gigasporaceae</taxon>
        <taxon>Gigaspora</taxon>
    </lineage>
</organism>
<accession>A0A397V5S5</accession>
<protein>
    <submittedName>
        <fullName evidence="1">Uncharacterized protein</fullName>
    </submittedName>
</protein>